<feature type="transmembrane region" description="Helical" evidence="6">
    <location>
        <begin position="461"/>
        <end position="482"/>
    </location>
</feature>
<comment type="caution">
    <text evidence="8">The sequence shown here is derived from an EMBL/GenBank/DDBJ whole genome shotgun (WGS) entry which is preliminary data.</text>
</comment>
<dbReference type="GO" id="GO:0022857">
    <property type="term" value="F:transmembrane transporter activity"/>
    <property type="evidence" value="ECO:0007669"/>
    <property type="project" value="TreeGrafter"/>
</dbReference>
<evidence type="ECO:0000313" key="9">
    <source>
        <dbReference type="Proteomes" id="UP000570474"/>
    </source>
</evidence>
<dbReference type="PROSITE" id="PS50112">
    <property type="entry name" value="PAS"/>
    <property type="match status" value="1"/>
</dbReference>
<dbReference type="RefSeq" id="WP_168874063.1">
    <property type="nucleotide sequence ID" value="NZ_JABAIA010000003.1"/>
</dbReference>
<comment type="subcellular location">
    <subcellularLocation>
        <location evidence="1">Cell membrane</location>
        <topology evidence="1">Multi-pass membrane protein</topology>
    </subcellularLocation>
</comment>
<dbReference type="Pfam" id="PF12704">
    <property type="entry name" value="MacB_PCD"/>
    <property type="match status" value="2"/>
</dbReference>
<dbReference type="InterPro" id="IPR003838">
    <property type="entry name" value="ABC3_permease_C"/>
</dbReference>
<feature type="transmembrane region" description="Helical" evidence="6">
    <location>
        <begin position="762"/>
        <end position="781"/>
    </location>
</feature>
<feature type="transmembrane region" description="Helical" evidence="6">
    <location>
        <begin position="793"/>
        <end position="814"/>
    </location>
</feature>
<evidence type="ECO:0000256" key="5">
    <source>
        <dbReference type="ARBA" id="ARBA00023136"/>
    </source>
</evidence>
<dbReference type="InterPro" id="IPR050250">
    <property type="entry name" value="Macrolide_Exporter_MacB"/>
</dbReference>
<feature type="domain" description="PAS" evidence="7">
    <location>
        <begin position="586"/>
        <end position="616"/>
    </location>
</feature>
<keyword evidence="4 6" id="KW-1133">Transmembrane helix</keyword>
<feature type="transmembrane region" description="Helical" evidence="6">
    <location>
        <begin position="370"/>
        <end position="393"/>
    </location>
</feature>
<dbReference type="GO" id="GO:0005886">
    <property type="term" value="C:plasma membrane"/>
    <property type="evidence" value="ECO:0007669"/>
    <property type="project" value="UniProtKB-SubCell"/>
</dbReference>
<dbReference type="InterPro" id="IPR000014">
    <property type="entry name" value="PAS"/>
</dbReference>
<organism evidence="8 9">
    <name type="scientific">Chitinophaga varians</name>
    <dbReference type="NCBI Taxonomy" id="2202339"/>
    <lineage>
        <taxon>Bacteria</taxon>
        <taxon>Pseudomonadati</taxon>
        <taxon>Bacteroidota</taxon>
        <taxon>Chitinophagia</taxon>
        <taxon>Chitinophagales</taxon>
        <taxon>Chitinophagaceae</taxon>
        <taxon>Chitinophaga</taxon>
    </lineage>
</organism>
<feature type="transmembrane region" description="Helical" evidence="6">
    <location>
        <begin position="319"/>
        <end position="339"/>
    </location>
</feature>
<dbReference type="EMBL" id="JABAIA010000003">
    <property type="protein sequence ID" value="NLR68128.1"/>
    <property type="molecule type" value="Genomic_DNA"/>
</dbReference>
<sequence length="833" mass="93168">MWTGINLLKCRKAAVTAYLQEAAAFLLPVSQIVTAMLGNYFKIAWRNLLRNPGYSFINIFGLATGLACFILILLFVQHEWSFDRFHANADGIFRVVQQRPVSKGQDYWATTSPALAGALLREFPEVKAATTIEQANNPLLTVGDHHFREQGIFADTAFLRIFTFPFLQGDPATALKTPNGIVLTASLARRIFGEQDPMGKTLLYQHDQPHIVTGILADIPAASHLQFRFVLPVTADPHYMDCSVKDPWMNNGIYTYAVLANPADAPKLEQKLHTYIDEHLSRWRPEDRLRFLLQPLKTIHLQSQHLDTLEFEQSGSDKYVYLFLAIGFVILLLACVNYTNLAVARSAHRAQEIGMRKVAGALRGQLMMQFLGESLIMTALALVLALGLVHLLLPFFSQLMDRSLHLDYRSNPFLVPGLLLLVLLVSLLSGSYPAFLMTALRPAQVLKGKQGVRAGSFSLQRVLIVGQYAVSIVLVAGSFIIYRQMQLVQHQQLGYNREHVLAIRVNDEVVTRNYNTLRKELLSHPGILSMSYSLYLPTGFNTNQSILNWPGSNGERVNSRTTGVDYDFMNVYGLSTVAGRGFSRDFGTDTLGAPIALINETAAKALGWTPEEAIGKGFDYSDGHGRRTVIGVVRDFHFNSIHHIAGPLVLTLDQAPTGYISARVRPEDLPRTIALFGQAIKRYTPYPFEYQFVDDHFDQLYKKETRLGKMFGGFTILAILIASLGLFGLAAYTTEQRRKEIGVRKVLGATVTNIVGLLSKDYIKLVFFGFIIAVPAAWYIMDKWLEDFVYRIQIQWWMLALAGLLALIIALLTVSYQSVKAALMNPVKSLKAE</sequence>
<dbReference type="AlphaFoldDB" id="A0A847S4X8"/>
<evidence type="ECO:0000259" key="7">
    <source>
        <dbReference type="PROSITE" id="PS50112"/>
    </source>
</evidence>
<keyword evidence="3 6" id="KW-0812">Transmembrane</keyword>
<evidence type="ECO:0000256" key="4">
    <source>
        <dbReference type="ARBA" id="ARBA00022989"/>
    </source>
</evidence>
<feature type="transmembrane region" description="Helical" evidence="6">
    <location>
        <begin position="413"/>
        <end position="440"/>
    </location>
</feature>
<dbReference type="PANTHER" id="PTHR30572:SF18">
    <property type="entry name" value="ABC-TYPE MACROLIDE FAMILY EXPORT SYSTEM PERMEASE COMPONENT 2"/>
    <property type="match status" value="1"/>
</dbReference>
<evidence type="ECO:0000313" key="8">
    <source>
        <dbReference type="EMBL" id="NLR68128.1"/>
    </source>
</evidence>
<proteinExistence type="predicted"/>
<dbReference type="InterPro" id="IPR025857">
    <property type="entry name" value="MacB_PCD"/>
</dbReference>
<feature type="transmembrane region" description="Helical" evidence="6">
    <location>
        <begin position="22"/>
        <end position="41"/>
    </location>
</feature>
<dbReference type="Proteomes" id="UP000570474">
    <property type="component" value="Unassembled WGS sequence"/>
</dbReference>
<evidence type="ECO:0000256" key="3">
    <source>
        <dbReference type="ARBA" id="ARBA00022692"/>
    </source>
</evidence>
<feature type="transmembrane region" description="Helical" evidence="6">
    <location>
        <begin position="710"/>
        <end position="732"/>
    </location>
</feature>
<name>A0A847S4X8_9BACT</name>
<keyword evidence="2" id="KW-1003">Cell membrane</keyword>
<dbReference type="PANTHER" id="PTHR30572">
    <property type="entry name" value="MEMBRANE COMPONENT OF TRANSPORTER-RELATED"/>
    <property type="match status" value="1"/>
</dbReference>
<evidence type="ECO:0000256" key="6">
    <source>
        <dbReference type="SAM" id="Phobius"/>
    </source>
</evidence>
<protein>
    <submittedName>
        <fullName evidence="8">FtsX-like permease family protein</fullName>
    </submittedName>
</protein>
<dbReference type="Pfam" id="PF02687">
    <property type="entry name" value="FtsX"/>
    <property type="match status" value="2"/>
</dbReference>
<evidence type="ECO:0000256" key="1">
    <source>
        <dbReference type="ARBA" id="ARBA00004651"/>
    </source>
</evidence>
<gene>
    <name evidence="8" type="ORF">HGH92_27730</name>
</gene>
<feature type="transmembrane region" description="Helical" evidence="6">
    <location>
        <begin position="53"/>
        <end position="76"/>
    </location>
</feature>
<reference evidence="8 9" key="1">
    <citation type="submission" date="2020-04" db="EMBL/GenBank/DDBJ databases">
        <authorList>
            <person name="Yin C."/>
        </authorList>
    </citation>
    <scope>NUCLEOTIDE SEQUENCE [LARGE SCALE GENOMIC DNA]</scope>
    <source>
        <strain evidence="8 9">Ae27</strain>
    </source>
</reference>
<evidence type="ECO:0000256" key="2">
    <source>
        <dbReference type="ARBA" id="ARBA00022475"/>
    </source>
</evidence>
<keyword evidence="5 6" id="KW-0472">Membrane</keyword>
<accession>A0A847S4X8</accession>
<keyword evidence="9" id="KW-1185">Reference proteome</keyword>